<keyword evidence="1" id="KW-0677">Repeat</keyword>
<reference evidence="4" key="1">
    <citation type="submission" date="2023-09" db="UniProtKB">
        <authorList>
            <consortium name="Ensembl"/>
        </authorList>
    </citation>
    <scope>IDENTIFICATION</scope>
</reference>
<dbReference type="InterPro" id="IPR050776">
    <property type="entry name" value="Ank_Repeat/CDKN_Inhibitor"/>
</dbReference>
<dbReference type="PROSITE" id="PS50297">
    <property type="entry name" value="ANK_REP_REGION"/>
    <property type="match status" value="1"/>
</dbReference>
<dbReference type="PANTHER" id="PTHR24201:SF15">
    <property type="entry name" value="ANKYRIN REPEAT DOMAIN-CONTAINING PROTEIN 66"/>
    <property type="match status" value="1"/>
</dbReference>
<gene>
    <name evidence="4" type="primary">ANKRD66</name>
</gene>
<dbReference type="InterPro" id="IPR002110">
    <property type="entry name" value="Ankyrin_rpt"/>
</dbReference>
<proteinExistence type="predicted"/>
<feature type="repeat" description="ANK" evidence="3">
    <location>
        <begin position="35"/>
        <end position="67"/>
    </location>
</feature>
<feature type="repeat" description="ANK" evidence="3">
    <location>
        <begin position="68"/>
        <end position="100"/>
    </location>
</feature>
<keyword evidence="2 3" id="KW-0040">ANK repeat</keyword>
<evidence type="ECO:0000256" key="1">
    <source>
        <dbReference type="ARBA" id="ARBA00022737"/>
    </source>
</evidence>
<evidence type="ECO:0000256" key="3">
    <source>
        <dbReference type="PROSITE-ProRule" id="PRU00023"/>
    </source>
</evidence>
<evidence type="ECO:0000313" key="4">
    <source>
        <dbReference type="Ensembl" id="ENSSPAP00000024889.1"/>
    </source>
</evidence>
<dbReference type="AlphaFoldDB" id="A0A3B5B494"/>
<dbReference type="Pfam" id="PF12796">
    <property type="entry name" value="Ank_2"/>
    <property type="match status" value="1"/>
</dbReference>
<protein>
    <submittedName>
        <fullName evidence="4">Ankyrin repeat domain 66</fullName>
    </submittedName>
</protein>
<organism evidence="4">
    <name type="scientific">Stegastes partitus</name>
    <name type="common">bicolor damselfish</name>
    <dbReference type="NCBI Taxonomy" id="144197"/>
    <lineage>
        <taxon>Eukaryota</taxon>
        <taxon>Metazoa</taxon>
        <taxon>Chordata</taxon>
        <taxon>Craniata</taxon>
        <taxon>Vertebrata</taxon>
        <taxon>Euteleostomi</taxon>
        <taxon>Actinopterygii</taxon>
        <taxon>Neopterygii</taxon>
        <taxon>Teleostei</taxon>
        <taxon>Neoteleostei</taxon>
        <taxon>Acanthomorphata</taxon>
        <taxon>Ovalentaria</taxon>
        <taxon>Pomacentridae</taxon>
        <taxon>Stegastes</taxon>
    </lineage>
</organism>
<dbReference type="STRING" id="144197.ENSSPAP00000024889"/>
<dbReference type="SUPFAM" id="SSF48403">
    <property type="entry name" value="Ankyrin repeat"/>
    <property type="match status" value="1"/>
</dbReference>
<accession>A0A3B5B494</accession>
<dbReference type="Ensembl" id="ENSSPAT00000025298.1">
    <property type="protein sequence ID" value="ENSSPAP00000024889.1"/>
    <property type="gene ID" value="ENSSPAG00000018812.1"/>
</dbReference>
<dbReference type="SMART" id="SM00248">
    <property type="entry name" value="ANK"/>
    <property type="match status" value="4"/>
</dbReference>
<dbReference type="Gene3D" id="1.25.40.20">
    <property type="entry name" value="Ankyrin repeat-containing domain"/>
    <property type="match status" value="1"/>
</dbReference>
<name>A0A3B5B494_9TELE</name>
<dbReference type="GeneTree" id="ENSGT00610000086772"/>
<dbReference type="PROSITE" id="PS50088">
    <property type="entry name" value="ANK_REPEAT"/>
    <property type="match status" value="2"/>
</dbReference>
<sequence>MTELHQAAAAGDYDQVEEILKQNRCNPNQRDIDWSCKTPLHWAAAKGHTETVRILIEHGARPCLRTEHGWTAAHFAAESGRLAVLRLLHSLHAPIDKQDCCGDKPVRIAEIYGHQDCVKFLKKYDTTRKMSLCVAEQRLRARPTARQQPRKGFQWMTQMRSGQKRAKKMKTKASLKATYRLRLEPPLHYNNLCNLETCSIA</sequence>
<dbReference type="PANTHER" id="PTHR24201">
    <property type="entry name" value="ANK_REP_REGION DOMAIN-CONTAINING PROTEIN"/>
    <property type="match status" value="1"/>
</dbReference>
<evidence type="ECO:0000256" key="2">
    <source>
        <dbReference type="ARBA" id="ARBA00023043"/>
    </source>
</evidence>
<dbReference type="InterPro" id="IPR036770">
    <property type="entry name" value="Ankyrin_rpt-contain_sf"/>
</dbReference>